<proteinExistence type="predicted"/>
<organism evidence="1 2">
    <name type="scientific">Prunus dulcis</name>
    <name type="common">Almond</name>
    <name type="synonym">Amygdalus dulcis</name>
    <dbReference type="NCBI Taxonomy" id="3755"/>
    <lineage>
        <taxon>Eukaryota</taxon>
        <taxon>Viridiplantae</taxon>
        <taxon>Streptophyta</taxon>
        <taxon>Embryophyta</taxon>
        <taxon>Tracheophyta</taxon>
        <taxon>Spermatophyta</taxon>
        <taxon>Magnoliopsida</taxon>
        <taxon>eudicotyledons</taxon>
        <taxon>Gunneridae</taxon>
        <taxon>Pentapetalae</taxon>
        <taxon>rosids</taxon>
        <taxon>fabids</taxon>
        <taxon>Rosales</taxon>
        <taxon>Rosaceae</taxon>
        <taxon>Amygdaloideae</taxon>
        <taxon>Amygdaleae</taxon>
        <taxon>Prunus</taxon>
    </lineage>
</organism>
<comment type="caution">
    <text evidence="1">The sequence shown here is derived from an EMBL/GenBank/DDBJ whole genome shotgun (WGS) entry which is preliminary data.</text>
</comment>
<reference evidence="1 2" key="1">
    <citation type="journal article" date="2022" name="G3 (Bethesda)">
        <title>Whole-genome sequence and methylome profiling of the almond [Prunus dulcis (Mill.) D.A. Webb] cultivar 'Nonpareil'.</title>
        <authorList>
            <person name="D'Amico-Willman K.M."/>
            <person name="Ouma W.Z."/>
            <person name="Meulia T."/>
            <person name="Sideli G.M."/>
            <person name="Gradziel T.M."/>
            <person name="Fresnedo-Ramirez J."/>
        </authorList>
    </citation>
    <scope>NUCLEOTIDE SEQUENCE [LARGE SCALE GENOMIC DNA]</scope>
    <source>
        <strain evidence="1">Clone GOH B32 T37-40</strain>
    </source>
</reference>
<protein>
    <submittedName>
        <fullName evidence="1">Uncharacterized protein</fullName>
    </submittedName>
</protein>
<keyword evidence="2" id="KW-1185">Reference proteome</keyword>
<dbReference type="EMBL" id="JAJFAZ020000001">
    <property type="protein sequence ID" value="KAI5350217.1"/>
    <property type="molecule type" value="Genomic_DNA"/>
</dbReference>
<dbReference type="Proteomes" id="UP001054821">
    <property type="component" value="Chromosome 1"/>
</dbReference>
<evidence type="ECO:0000313" key="1">
    <source>
        <dbReference type="EMBL" id="KAI5350217.1"/>
    </source>
</evidence>
<evidence type="ECO:0000313" key="2">
    <source>
        <dbReference type="Proteomes" id="UP001054821"/>
    </source>
</evidence>
<accession>A0AAD4WZG4</accession>
<sequence length="138" mass="16204">MGTNHQEEEYVQIFGLEEDSRQEQSVILEELNMASSIIRPTNKTGPMSFEEVKELVKAQMKKGNVFITYWTRPGLNLKVRSVRDLSLWWDESVKVTVLRSSQNIIDKNVEIIQTGQEYRATWIYGTPYREEKRLFWSG</sequence>
<gene>
    <name evidence="1" type="ORF">L3X38_003108</name>
</gene>
<dbReference type="AlphaFoldDB" id="A0AAD4WZG4"/>
<name>A0AAD4WZG4_PRUDU</name>